<dbReference type="InterPro" id="IPR002838">
    <property type="entry name" value="AIM24"/>
</dbReference>
<keyword evidence="5 6" id="KW-0496">Mitochondrion</keyword>
<evidence type="ECO:0000256" key="6">
    <source>
        <dbReference type="RuleBase" id="RU363045"/>
    </source>
</evidence>
<dbReference type="Pfam" id="PF01987">
    <property type="entry name" value="AIM24"/>
    <property type="match status" value="1"/>
</dbReference>
<evidence type="ECO:0000256" key="4">
    <source>
        <dbReference type="ARBA" id="ARBA00022946"/>
    </source>
</evidence>
<dbReference type="SUPFAM" id="SSF51219">
    <property type="entry name" value="TRAP-like"/>
    <property type="match status" value="1"/>
</dbReference>
<sequence>MATPFTGLARRSRAVVARAPIAATRFPTHTRTITITSTAASSEPAPDHQYPHPHPHVDPASPDARFEVVGSPFSLLSVSLAASQKLHTRRGTLVGLSGKSDNVLSTLSFLEPFRRAPVGIPFLYQQVSSTTPITALISTKASVTSIVTVHLDGRQDWIIAQRQALLAWTGQTLSLKPQYNVKLGLANWGNTYVTGRGLLALAANGQIYQVHIKAGESYVAHPSNVVAYTTSTNPPLPFRFKSSALHFQVPDLGFGSLLQNIKFFRIMSQTATWRAVATLSHTLNMWLRRSVWGDRLFLRFEGPTTILIQSRASRLSDSLTLTDVDEIANTPPGAVEDVVARKIKEEIKAIPQSPHTTPLASADSATPQVQFATIKQGKVEFDRSR</sequence>
<dbReference type="InterPro" id="IPR016031">
    <property type="entry name" value="Trp_RNA-bd_attenuator-like_dom"/>
</dbReference>
<proteinExistence type="inferred from homology"/>
<evidence type="ECO:0000256" key="7">
    <source>
        <dbReference type="SAM" id="MobiDB-lite"/>
    </source>
</evidence>
<evidence type="ECO:0000256" key="3">
    <source>
        <dbReference type="ARBA" id="ARBA00013287"/>
    </source>
</evidence>
<dbReference type="AlphaFoldDB" id="A0A2V1D851"/>
<reference evidence="8 9" key="1">
    <citation type="journal article" date="2018" name="Sci. Rep.">
        <title>Comparative genomics provides insights into the lifestyle and reveals functional heterogeneity of dark septate endophytic fungi.</title>
        <authorList>
            <person name="Knapp D.G."/>
            <person name="Nemeth J.B."/>
            <person name="Barry K."/>
            <person name="Hainaut M."/>
            <person name="Henrissat B."/>
            <person name="Johnson J."/>
            <person name="Kuo A."/>
            <person name="Lim J.H.P."/>
            <person name="Lipzen A."/>
            <person name="Nolan M."/>
            <person name="Ohm R.A."/>
            <person name="Tamas L."/>
            <person name="Grigoriev I.V."/>
            <person name="Spatafora J.W."/>
            <person name="Nagy L.G."/>
            <person name="Kovacs G.M."/>
        </authorList>
    </citation>
    <scope>NUCLEOTIDE SEQUENCE [LARGE SCALE GENOMIC DNA]</scope>
    <source>
        <strain evidence="8 9">DSE2036</strain>
    </source>
</reference>
<evidence type="ECO:0000256" key="5">
    <source>
        <dbReference type="ARBA" id="ARBA00023128"/>
    </source>
</evidence>
<dbReference type="GO" id="GO:0007007">
    <property type="term" value="P:inner mitochondrial membrane organization"/>
    <property type="evidence" value="ECO:0007669"/>
    <property type="project" value="TreeGrafter"/>
</dbReference>
<dbReference type="Proteomes" id="UP000244855">
    <property type="component" value="Unassembled WGS sequence"/>
</dbReference>
<keyword evidence="9" id="KW-1185">Reference proteome</keyword>
<accession>A0A2V1D851</accession>
<name>A0A2V1D851_9PLEO</name>
<evidence type="ECO:0000256" key="2">
    <source>
        <dbReference type="ARBA" id="ARBA00009322"/>
    </source>
</evidence>
<evidence type="ECO:0000313" key="8">
    <source>
        <dbReference type="EMBL" id="PVH94238.1"/>
    </source>
</evidence>
<dbReference type="OrthoDB" id="5295771at2759"/>
<dbReference type="PANTHER" id="PTHR36959:SF2">
    <property type="entry name" value="ALTERED INHERITANCE OF MITOCHONDRIA PROTEIN 24, MITOCHONDRIAL"/>
    <property type="match status" value="1"/>
</dbReference>
<dbReference type="FunFam" id="3.60.160.10:FF:000001">
    <property type="entry name" value="Altered inheritance of mitochondria protein 24, mitochondrial"/>
    <property type="match status" value="1"/>
</dbReference>
<dbReference type="Gene3D" id="3.60.160.10">
    <property type="entry name" value="Mitochondrial biogenesis AIM24"/>
    <property type="match status" value="1"/>
</dbReference>
<evidence type="ECO:0000256" key="1">
    <source>
        <dbReference type="ARBA" id="ARBA00004173"/>
    </source>
</evidence>
<dbReference type="GO" id="GO:0005743">
    <property type="term" value="C:mitochondrial inner membrane"/>
    <property type="evidence" value="ECO:0007669"/>
    <property type="project" value="TreeGrafter"/>
</dbReference>
<dbReference type="STRING" id="97972.A0A2V1D851"/>
<comment type="similarity">
    <text evidence="2 6">Belongs to the AIM24 family.</text>
</comment>
<evidence type="ECO:0000313" key="9">
    <source>
        <dbReference type="Proteomes" id="UP000244855"/>
    </source>
</evidence>
<gene>
    <name evidence="8" type="ORF">DM02DRAFT_618759</name>
</gene>
<protein>
    <recommendedName>
        <fullName evidence="3 6">Altered inheritance of mitochondria protein 24, mitochondrial</fullName>
    </recommendedName>
</protein>
<keyword evidence="4" id="KW-0809">Transit peptide</keyword>
<feature type="region of interest" description="Disordered" evidence="7">
    <location>
        <begin position="38"/>
        <end position="57"/>
    </location>
</feature>
<comment type="subcellular location">
    <subcellularLocation>
        <location evidence="1 6">Mitochondrion</location>
    </subcellularLocation>
</comment>
<dbReference type="EMBL" id="KZ805544">
    <property type="protein sequence ID" value="PVH94238.1"/>
    <property type="molecule type" value="Genomic_DNA"/>
</dbReference>
<organism evidence="8 9">
    <name type="scientific">Periconia macrospinosa</name>
    <dbReference type="NCBI Taxonomy" id="97972"/>
    <lineage>
        <taxon>Eukaryota</taxon>
        <taxon>Fungi</taxon>
        <taxon>Dikarya</taxon>
        <taxon>Ascomycota</taxon>
        <taxon>Pezizomycotina</taxon>
        <taxon>Dothideomycetes</taxon>
        <taxon>Pleosporomycetidae</taxon>
        <taxon>Pleosporales</taxon>
        <taxon>Massarineae</taxon>
        <taxon>Periconiaceae</taxon>
        <taxon>Periconia</taxon>
    </lineage>
</organism>
<dbReference type="InterPro" id="IPR036983">
    <property type="entry name" value="AIM24_sf"/>
</dbReference>
<dbReference type="PANTHER" id="PTHR36959">
    <property type="entry name" value="ALTERED INHERITANCE OF MITOCHONDRIA PROTEIN 24, MITOCHONDRIAL"/>
    <property type="match status" value="1"/>
</dbReference>